<comment type="caution">
    <text evidence="2">The sequence shown here is derived from an EMBL/GenBank/DDBJ whole genome shotgun (WGS) entry which is preliminary data.</text>
</comment>
<evidence type="ECO:0000313" key="3">
    <source>
        <dbReference type="Proteomes" id="UP000887116"/>
    </source>
</evidence>
<dbReference type="Proteomes" id="UP000887116">
    <property type="component" value="Unassembled WGS sequence"/>
</dbReference>
<proteinExistence type="predicted"/>
<name>A0A8X6FG98_TRICU</name>
<accession>A0A8X6FG98</accession>
<dbReference type="AlphaFoldDB" id="A0A8X6FG98"/>
<gene>
    <name evidence="2" type="ORF">TNCT_323551</name>
</gene>
<organism evidence="2 3">
    <name type="scientific">Trichonephila clavata</name>
    <name type="common">Joro spider</name>
    <name type="synonym">Nephila clavata</name>
    <dbReference type="NCBI Taxonomy" id="2740835"/>
    <lineage>
        <taxon>Eukaryota</taxon>
        <taxon>Metazoa</taxon>
        <taxon>Ecdysozoa</taxon>
        <taxon>Arthropoda</taxon>
        <taxon>Chelicerata</taxon>
        <taxon>Arachnida</taxon>
        <taxon>Araneae</taxon>
        <taxon>Araneomorphae</taxon>
        <taxon>Entelegynae</taxon>
        <taxon>Araneoidea</taxon>
        <taxon>Nephilidae</taxon>
        <taxon>Trichonephila</taxon>
    </lineage>
</organism>
<evidence type="ECO:0000256" key="1">
    <source>
        <dbReference type="SAM" id="MobiDB-lite"/>
    </source>
</evidence>
<evidence type="ECO:0000313" key="2">
    <source>
        <dbReference type="EMBL" id="GFQ78074.1"/>
    </source>
</evidence>
<protein>
    <submittedName>
        <fullName evidence="2">Uncharacterized protein</fullName>
    </submittedName>
</protein>
<reference evidence="2" key="1">
    <citation type="submission" date="2020-07" db="EMBL/GenBank/DDBJ databases">
        <title>Multicomponent nature underlies the extraordinary mechanical properties of spider dragline silk.</title>
        <authorList>
            <person name="Kono N."/>
            <person name="Nakamura H."/>
            <person name="Mori M."/>
            <person name="Yoshida Y."/>
            <person name="Ohtoshi R."/>
            <person name="Malay A.D."/>
            <person name="Moran D.A.P."/>
            <person name="Tomita M."/>
            <person name="Numata K."/>
            <person name="Arakawa K."/>
        </authorList>
    </citation>
    <scope>NUCLEOTIDE SEQUENCE</scope>
</reference>
<keyword evidence="3" id="KW-1185">Reference proteome</keyword>
<dbReference type="EMBL" id="BMAO01011970">
    <property type="protein sequence ID" value="GFQ78074.1"/>
    <property type="molecule type" value="Genomic_DNA"/>
</dbReference>
<feature type="region of interest" description="Disordered" evidence="1">
    <location>
        <begin position="1"/>
        <end position="27"/>
    </location>
</feature>
<sequence length="118" mass="13449">MSESDPYVDNNVTPISRYDATGRGEDRSKEVAGHRACLFHREIPRAPPWSDLGRKLQDDFVPCEIWALKIQVQRVQVPHVVARACQERLWAAALLKTLLGSELMLGIHPHIFHVEQKT</sequence>